<keyword evidence="2" id="KW-1185">Reference proteome</keyword>
<evidence type="ECO:0000313" key="2">
    <source>
        <dbReference type="Proteomes" id="UP000499080"/>
    </source>
</evidence>
<organism evidence="1 2">
    <name type="scientific">Araneus ventricosus</name>
    <name type="common">Orbweaver spider</name>
    <name type="synonym">Epeira ventricosa</name>
    <dbReference type="NCBI Taxonomy" id="182803"/>
    <lineage>
        <taxon>Eukaryota</taxon>
        <taxon>Metazoa</taxon>
        <taxon>Ecdysozoa</taxon>
        <taxon>Arthropoda</taxon>
        <taxon>Chelicerata</taxon>
        <taxon>Arachnida</taxon>
        <taxon>Araneae</taxon>
        <taxon>Araneomorphae</taxon>
        <taxon>Entelegynae</taxon>
        <taxon>Araneoidea</taxon>
        <taxon>Araneidae</taxon>
        <taxon>Araneus</taxon>
    </lineage>
</organism>
<dbReference type="PROSITE" id="PS51257">
    <property type="entry name" value="PROKAR_LIPOPROTEIN"/>
    <property type="match status" value="1"/>
</dbReference>
<comment type="caution">
    <text evidence="1">The sequence shown here is derived from an EMBL/GenBank/DDBJ whole genome shotgun (WGS) entry which is preliminary data.</text>
</comment>
<proteinExistence type="predicted"/>
<name>A0A4Y2DDV6_ARAVE</name>
<accession>A0A4Y2DDV6</accession>
<sequence length="101" mass="11243">MPNFRPLFTFSSVVGTGKIDVTHGLVSASAVSCVMAVNSSHVKAGWSVQTVSVHPFIRALPRDCSEFQRLQSTSTNLQRLEIYQASRRTVVQFRFLARQNS</sequence>
<reference evidence="1 2" key="1">
    <citation type="journal article" date="2019" name="Sci. Rep.">
        <title>Orb-weaving spider Araneus ventricosus genome elucidates the spidroin gene catalogue.</title>
        <authorList>
            <person name="Kono N."/>
            <person name="Nakamura H."/>
            <person name="Ohtoshi R."/>
            <person name="Moran D.A.P."/>
            <person name="Shinohara A."/>
            <person name="Yoshida Y."/>
            <person name="Fujiwara M."/>
            <person name="Mori M."/>
            <person name="Tomita M."/>
            <person name="Arakawa K."/>
        </authorList>
    </citation>
    <scope>NUCLEOTIDE SEQUENCE [LARGE SCALE GENOMIC DNA]</scope>
</reference>
<protein>
    <submittedName>
        <fullName evidence="1">Uncharacterized protein</fullName>
    </submittedName>
</protein>
<gene>
    <name evidence="1" type="ORF">AVEN_116593_1</name>
</gene>
<dbReference type="AlphaFoldDB" id="A0A4Y2DDV6"/>
<evidence type="ECO:0000313" key="1">
    <source>
        <dbReference type="EMBL" id="GBM14940.1"/>
    </source>
</evidence>
<dbReference type="Proteomes" id="UP000499080">
    <property type="component" value="Unassembled WGS sequence"/>
</dbReference>
<dbReference type="EMBL" id="BGPR01000352">
    <property type="protein sequence ID" value="GBM14940.1"/>
    <property type="molecule type" value="Genomic_DNA"/>
</dbReference>